<protein>
    <submittedName>
        <fullName evidence="1">Uncharacterized protein</fullName>
    </submittedName>
</protein>
<comment type="caution">
    <text evidence="1">The sequence shown here is derived from an EMBL/GenBank/DDBJ whole genome shotgun (WGS) entry which is preliminary data.</text>
</comment>
<proteinExistence type="predicted"/>
<evidence type="ECO:0000313" key="1">
    <source>
        <dbReference type="EMBL" id="NEZ60927.1"/>
    </source>
</evidence>
<evidence type="ECO:0000313" key="2">
    <source>
        <dbReference type="Proteomes" id="UP000481033"/>
    </source>
</evidence>
<name>A0A6M0RXG8_9CYAN</name>
<sequence>MQKEQLLTQTMAFLLCTTPETTLGKLLGLCLASKVDAKHSGKSPLEFAEELLQYPETISTWISDVVDSDDRYSVEEMVALSEINLKDPEKFMKELLNEMTTLDTQGL</sequence>
<reference evidence="1 2" key="1">
    <citation type="journal article" date="2020" name="Microb. Ecol.">
        <title>Ecogenomics of the Marine Benthic Filamentous Cyanobacterium Adonisia.</title>
        <authorList>
            <person name="Walter J.M."/>
            <person name="Coutinho F.H."/>
            <person name="Leomil L."/>
            <person name="Hargreaves P.I."/>
            <person name="Campeao M.E."/>
            <person name="Vieira V.V."/>
            <person name="Silva B.S."/>
            <person name="Fistarol G.O."/>
            <person name="Salomon P.S."/>
            <person name="Sawabe T."/>
            <person name="Mino S."/>
            <person name="Hosokawa M."/>
            <person name="Miyashita H."/>
            <person name="Maruyama F."/>
            <person name="van Verk M.C."/>
            <person name="Dutilh B.E."/>
            <person name="Thompson C.C."/>
            <person name="Thompson F.L."/>
        </authorList>
    </citation>
    <scope>NUCLEOTIDE SEQUENCE [LARGE SCALE GENOMIC DNA]</scope>
    <source>
        <strain evidence="1 2">CCMR0081</strain>
    </source>
</reference>
<gene>
    <name evidence="1" type="ORF">DXZ20_35910</name>
</gene>
<dbReference type="Proteomes" id="UP000481033">
    <property type="component" value="Unassembled WGS sequence"/>
</dbReference>
<organism evidence="1 2">
    <name type="scientific">Adonisia turfae CCMR0081</name>
    <dbReference type="NCBI Taxonomy" id="2292702"/>
    <lineage>
        <taxon>Bacteria</taxon>
        <taxon>Bacillati</taxon>
        <taxon>Cyanobacteriota</taxon>
        <taxon>Adonisia</taxon>
        <taxon>Adonisia turfae</taxon>
    </lineage>
</organism>
<keyword evidence="2" id="KW-1185">Reference proteome</keyword>
<dbReference type="RefSeq" id="WP_163669895.1">
    <property type="nucleotide sequence ID" value="NZ_QXHD01000004.1"/>
</dbReference>
<dbReference type="AlphaFoldDB" id="A0A6M0RXG8"/>
<accession>A0A6M0RXG8</accession>
<dbReference type="EMBL" id="QXHD01000004">
    <property type="protein sequence ID" value="NEZ60927.1"/>
    <property type="molecule type" value="Genomic_DNA"/>
</dbReference>